<evidence type="ECO:0000256" key="1">
    <source>
        <dbReference type="ARBA" id="ARBA00005915"/>
    </source>
</evidence>
<feature type="domain" description="DDH" evidence="7">
    <location>
        <begin position="83"/>
        <end position="226"/>
    </location>
</feature>
<sequence length="790" mass="88875">MLKAKTRWRVSEAPEDEVNTLCEATGVRSVIGRLLWQRGVRTKEAAEAFLHMEMMPWHDPLQMDGMTKAVERIRQAVSSQEPIAVYGDYDADGVTSTAVMLSVLRTLGAEVEYYIPDRFAEGYGPNLEAFRMLHDAGHSLIITVDNGISAKETIETIEAEGADVIVTDHHEPPPELPAAYAVLNPKKPGCPYPFKELAGVGVALKVAEALLERRPDEYFDLAALGTISDLVPLHEENRFLTKKGLEHLSRPGRFGVDALKEVCSIKGNVVTSENVAFGFGPRLNAAGRLASAAPAVELLLAEDAESARTLAKEIDSLNRERQALVQTMTEEAEAEVEALGDPSEHGAIVVAKEGWNPGVIGIVASRLVEKYYRPVIVLAIDHEKDEAKGSARSIDGFDMFQELSKNREILLHFGGHPMAAGLTMAPTDVEELRRRLHTQALESLSEDEFQPVIDIDLSVNLEEVGLHVIEEVEALAPFGMGNPKPLFYFNNVKVSTLKQIGSEKNHLKVHFTSDGRELEGVGFQLGELYYQVDQEAPVNVVGELGINEWNGFRKPQLFVKDMQVKDWQLFDYRNTKDIHALLDHLDPKETVPVLFDRQNFHLIQDEVWKERTELVQQQEDISALPKKAQLVFIDIPPSLEELKELLSTYEQELTRLYVIFRHEDARYFHTQPQREHFKWYYAFLKQQETFDVRAHAEALAQKKGWSKQTITFMTQVFFELGFVTMNHGKVTIASSPEAKDLTASATYQTEQNRYEVEAKLLYSPRASLRAFFDACIHGENEMKETLTHGL</sequence>
<dbReference type="Gene3D" id="3.10.310.30">
    <property type="match status" value="1"/>
</dbReference>
<keyword evidence="6" id="KW-0175">Coiled coil</keyword>
<dbReference type="AlphaFoldDB" id="A0A2P8HFY7"/>
<dbReference type="GO" id="GO:0008409">
    <property type="term" value="F:5'-3' exonuclease activity"/>
    <property type="evidence" value="ECO:0007669"/>
    <property type="project" value="InterPro"/>
</dbReference>
<dbReference type="SUPFAM" id="SSF64182">
    <property type="entry name" value="DHH phosphoesterases"/>
    <property type="match status" value="1"/>
</dbReference>
<keyword evidence="12" id="KW-1185">Reference proteome</keyword>
<evidence type="ECO:0000256" key="3">
    <source>
        <dbReference type="ARBA" id="ARBA00022722"/>
    </source>
</evidence>
<dbReference type="Pfam" id="PF01368">
    <property type="entry name" value="DHH"/>
    <property type="match status" value="1"/>
</dbReference>
<dbReference type="GO" id="GO:0006281">
    <property type="term" value="P:DNA repair"/>
    <property type="evidence" value="ECO:0007669"/>
    <property type="project" value="InterPro"/>
</dbReference>
<evidence type="ECO:0000256" key="6">
    <source>
        <dbReference type="SAM" id="Coils"/>
    </source>
</evidence>
<evidence type="ECO:0000259" key="8">
    <source>
        <dbReference type="Pfam" id="PF02272"/>
    </source>
</evidence>
<evidence type="ECO:0000256" key="2">
    <source>
        <dbReference type="ARBA" id="ARBA00019841"/>
    </source>
</evidence>
<feature type="domain" description="RecJ OB" evidence="10">
    <location>
        <begin position="455"/>
        <end position="561"/>
    </location>
</feature>
<gene>
    <name evidence="11" type="ORF">B0H94_107115</name>
</gene>
<comment type="similarity">
    <text evidence="1">Belongs to the RecJ family.</text>
</comment>
<protein>
    <recommendedName>
        <fullName evidence="2">Single-stranded-DNA-specific exonuclease RecJ</fullName>
    </recommendedName>
</protein>
<dbReference type="InterPro" id="IPR004610">
    <property type="entry name" value="RecJ"/>
</dbReference>
<feature type="coiled-coil region" evidence="6">
    <location>
        <begin position="300"/>
        <end position="334"/>
    </location>
</feature>
<keyword evidence="4" id="KW-0378">Hydrolase</keyword>
<comment type="caution">
    <text evidence="11">The sequence shown here is derived from an EMBL/GenBank/DDBJ whole genome shotgun (WGS) entry which is preliminary data.</text>
</comment>
<keyword evidence="3" id="KW-0540">Nuclease</keyword>
<dbReference type="InterPro" id="IPR003156">
    <property type="entry name" value="DHHA1_dom"/>
</dbReference>
<evidence type="ECO:0000256" key="5">
    <source>
        <dbReference type="ARBA" id="ARBA00022839"/>
    </source>
</evidence>
<feature type="domain" description="Single-stranded-DNA-specific exonuclease RecJ C-terminal" evidence="9">
    <location>
        <begin position="568"/>
        <end position="772"/>
    </location>
</feature>
<dbReference type="Pfam" id="PF10141">
    <property type="entry name" value="ssDNA-exonuc_C"/>
    <property type="match status" value="1"/>
</dbReference>
<dbReference type="NCBIfam" id="TIGR00644">
    <property type="entry name" value="recJ"/>
    <property type="match status" value="1"/>
</dbReference>
<dbReference type="Proteomes" id="UP000242310">
    <property type="component" value="Unassembled WGS sequence"/>
</dbReference>
<dbReference type="Pfam" id="PF17768">
    <property type="entry name" value="RecJ_OB"/>
    <property type="match status" value="1"/>
</dbReference>
<dbReference type="Pfam" id="PF02272">
    <property type="entry name" value="DHHA1"/>
    <property type="match status" value="1"/>
</dbReference>
<evidence type="ECO:0000259" key="10">
    <source>
        <dbReference type="Pfam" id="PF17768"/>
    </source>
</evidence>
<evidence type="ECO:0000313" key="11">
    <source>
        <dbReference type="EMBL" id="PSL45110.1"/>
    </source>
</evidence>
<evidence type="ECO:0000256" key="4">
    <source>
        <dbReference type="ARBA" id="ARBA00022801"/>
    </source>
</evidence>
<dbReference type="GO" id="GO:0003676">
    <property type="term" value="F:nucleic acid binding"/>
    <property type="evidence" value="ECO:0007669"/>
    <property type="project" value="InterPro"/>
</dbReference>
<accession>A0A2P8HFY7</accession>
<dbReference type="InterPro" id="IPR001667">
    <property type="entry name" value="DDH_dom"/>
</dbReference>
<name>A0A2P8HFY7_9BACI</name>
<evidence type="ECO:0000259" key="7">
    <source>
        <dbReference type="Pfam" id="PF01368"/>
    </source>
</evidence>
<dbReference type="PANTHER" id="PTHR30255:SF2">
    <property type="entry name" value="SINGLE-STRANDED-DNA-SPECIFIC EXONUCLEASE RECJ"/>
    <property type="match status" value="1"/>
</dbReference>
<dbReference type="InterPro" id="IPR038763">
    <property type="entry name" value="DHH_sf"/>
</dbReference>
<evidence type="ECO:0000313" key="12">
    <source>
        <dbReference type="Proteomes" id="UP000242310"/>
    </source>
</evidence>
<keyword evidence="5 11" id="KW-0269">Exonuclease</keyword>
<dbReference type="InterPro" id="IPR018779">
    <property type="entry name" value="RecJ_C"/>
</dbReference>
<reference evidence="11 12" key="1">
    <citation type="submission" date="2018-03" db="EMBL/GenBank/DDBJ databases">
        <title>Genomic Encyclopedia of Type Strains, Phase III (KMG-III): the genomes of soil and plant-associated and newly described type strains.</title>
        <authorList>
            <person name="Whitman W."/>
        </authorList>
    </citation>
    <scope>NUCLEOTIDE SEQUENCE [LARGE SCALE GENOMIC DNA]</scope>
    <source>
        <strain evidence="11 12">CGMCC 1.07653</strain>
    </source>
</reference>
<dbReference type="EMBL" id="PYAV01000007">
    <property type="protein sequence ID" value="PSL45110.1"/>
    <property type="molecule type" value="Genomic_DNA"/>
</dbReference>
<proteinExistence type="inferred from homology"/>
<dbReference type="GO" id="GO:0006310">
    <property type="term" value="P:DNA recombination"/>
    <property type="evidence" value="ECO:0007669"/>
    <property type="project" value="InterPro"/>
</dbReference>
<evidence type="ECO:0000259" key="9">
    <source>
        <dbReference type="Pfam" id="PF10141"/>
    </source>
</evidence>
<organism evidence="11 12">
    <name type="scientific">Salsuginibacillus halophilus</name>
    <dbReference type="NCBI Taxonomy" id="517424"/>
    <lineage>
        <taxon>Bacteria</taxon>
        <taxon>Bacillati</taxon>
        <taxon>Bacillota</taxon>
        <taxon>Bacilli</taxon>
        <taxon>Bacillales</taxon>
        <taxon>Bacillaceae</taxon>
        <taxon>Salsuginibacillus</taxon>
    </lineage>
</organism>
<feature type="domain" description="DHHA1" evidence="8">
    <location>
        <begin position="348"/>
        <end position="437"/>
    </location>
</feature>
<dbReference type="OrthoDB" id="9809852at2"/>
<dbReference type="RefSeq" id="WP_106588758.1">
    <property type="nucleotide sequence ID" value="NZ_PYAV01000007.1"/>
</dbReference>
<dbReference type="Gene3D" id="3.90.1640.30">
    <property type="match status" value="1"/>
</dbReference>
<dbReference type="PANTHER" id="PTHR30255">
    <property type="entry name" value="SINGLE-STRANDED-DNA-SPECIFIC EXONUCLEASE RECJ"/>
    <property type="match status" value="1"/>
</dbReference>
<dbReference type="InterPro" id="IPR051673">
    <property type="entry name" value="SSDNA_exonuclease_RecJ"/>
</dbReference>
<dbReference type="InterPro" id="IPR041122">
    <property type="entry name" value="RecJ_OB"/>
</dbReference>